<feature type="region of interest" description="Disordered" evidence="4">
    <location>
        <begin position="483"/>
        <end position="544"/>
    </location>
</feature>
<feature type="region of interest" description="Disordered" evidence="4">
    <location>
        <begin position="885"/>
        <end position="905"/>
    </location>
</feature>
<dbReference type="GeneID" id="107267550"/>
<feature type="compositionally biased region" description="Polar residues" evidence="4">
    <location>
        <begin position="514"/>
        <end position="529"/>
    </location>
</feature>
<feature type="compositionally biased region" description="Polar residues" evidence="4">
    <location>
        <begin position="326"/>
        <end position="343"/>
    </location>
</feature>
<keyword evidence="2" id="KW-0963">Cytoplasm</keyword>
<feature type="region of interest" description="Disordered" evidence="4">
    <location>
        <begin position="1368"/>
        <end position="1387"/>
    </location>
</feature>
<feature type="region of interest" description="Disordered" evidence="4">
    <location>
        <begin position="1"/>
        <end position="30"/>
    </location>
</feature>
<feature type="compositionally biased region" description="Polar residues" evidence="4">
    <location>
        <begin position="568"/>
        <end position="587"/>
    </location>
</feature>
<dbReference type="Proteomes" id="UP000694920">
    <property type="component" value="Unplaced"/>
</dbReference>
<feature type="region of interest" description="Disordered" evidence="4">
    <location>
        <begin position="157"/>
        <end position="205"/>
    </location>
</feature>
<name>A0AAJ7FJH2_CEPCN</name>
<feature type="domain" description="ALMS motif" evidence="5">
    <location>
        <begin position="1478"/>
        <end position="1600"/>
    </location>
</feature>
<dbReference type="KEGG" id="ccin:107267550"/>
<keyword evidence="3" id="KW-0206">Cytoskeleton</keyword>
<sequence length="1614" mass="182106">MDYDSESSCEGRLRDLEASEELPRTRLSNQSDLLPHKINSVPWQSLAVANAQSKVALSIANKSLSSQVMEYYQKYSQNSNLDQYFSLPASSTSTEYYYSIYELNPKAGTSKQDCTGQDYNSGTYVPKERRRWVRPPLIGQSSAGEGSSMYMQALTDPRSLSPNQKHTMPETIPEEKNKSQESIPDVGERKTASPTSSVASHKPLEWDSGADVGYFNALPGNKQINKKFSTIERMALARGCSAALRLDPEGTTESGASTKASTTQGIQKSLKEPNANSTPLVGNISGSENEVEITPIMKNHLPGIITGIDIASEERNSSKDSKHQRSSNPASKNNDQNFETPKSSLEFKVPIMKYATEGKRCKTKQNPSNENLVTCSSPLKKSSSMNLLAPTSTKLSLKRSQSELNLCVKDKSKMLLPLIFNSTSSIATVVQKPVTCDKLIQTSITSCTRESVGVQVSVLEEEKPPLPKRGTSLTQKSLQSILKNSKNTYKLPNPENFNEEQSTRRRSNSDDQSEGNVTRNSTSEISHSESLPLPPQPDDMENVTGRANSFEYFPGHIYENVPNGSASHVSSIDTGRSNSTMPNTSSSIDEKLWGDSDSLVRDLERSVNILKSLVDANKCDKQVKKRLIHHVIKRLVTAKYTDDKIEHNLEENVPWNPDDARKKVYRAEIIQALTKKQNTTDSSDEWKPQKKKIPYSKNSLENDIRVVKEIINLESSNSDKFDGHTDRTETDGRKARMELRTDDCQHSSNTPTDPNKSESSECFLPQRTDKNNKVKNIFCLKKKCDLPPEDTTTSNSTPSDQNRMLLEALVNNRQSRIDSSNGTGNSVDWRFPTTLSERRFQLGRCNHSDSGDTRLVNYAEMEKRKQLVWITNEISHLSNLKKLLEQSKKSERPKSSPRKTKHVVSNQQPVTLLTCIRGKKDHSSLQKDSPDLCESSIIEQWSSHCNLANCNASTGPSTKPIKHLRKRNSCTQTATNIAVAHSKIGAEIVSALKLQNSAVKSTNIYVQTHPQQTAPPPAINHLQITPCIPYPVHQACVHSSTCRCIGNVCHCRRHIVQNTQNACAYHSQLQNHQIFLNGCHRTSAPYFNEDRPFITQPVTPDSPSKVCGQPSNICHHTDPDNSNFRQKEAKNKLNATKIKCTCECQDPHFCQCREEFQQKDLEGNEVLRRKASETTCQLCSKRIDESDNNTDAQSSHESNDRGLCECPNDCTCEHPRMEEIKECTCLTVCNNEKVEQVQNKDRQNHCEANDDVHDQDNQKQSTKLCRCSTDCTCENKRIKQVQSIQKLCACRKDCKCDNERISQYDCLYHVKSLEGRKEQVRPYYLVNSHENQKARQSKVQSNPKCNCDKDCSCANKIKDIQDKLYNGRYTGKSSHTSETRSNDSDKNCKCCRKCGRSYQNDRKCSCHINYPKPVAYELSFGNENEERNSDNFLSKKGNIEIKSLRRMGSINSPPYTARSGGCSCEEIKSYQASKNGDQRNTLQDYLATNKPTFVSNVETRRQYMSEISQLRQLRNEKRVQLLAMATGSNIIKTSRSPKPRVCVQRKISEKEMKDRLRKRYLKLNEVRTKRHQLQIQEEARRNKLMARIFCKKLQQKVLRGQVDLPNSVSVISNM</sequence>
<evidence type="ECO:0000259" key="5">
    <source>
        <dbReference type="Pfam" id="PF15309"/>
    </source>
</evidence>
<feature type="compositionally biased region" description="Polar residues" evidence="4">
    <location>
        <begin position="274"/>
        <end position="284"/>
    </location>
</feature>
<feature type="region of interest" description="Disordered" evidence="4">
    <location>
        <begin position="568"/>
        <end position="589"/>
    </location>
</feature>
<accession>A0AAJ7FJH2</accession>
<organism evidence="6 7">
    <name type="scientific">Cephus cinctus</name>
    <name type="common">Wheat stem sawfly</name>
    <dbReference type="NCBI Taxonomy" id="211228"/>
    <lineage>
        <taxon>Eukaryota</taxon>
        <taxon>Metazoa</taxon>
        <taxon>Ecdysozoa</taxon>
        <taxon>Arthropoda</taxon>
        <taxon>Hexapoda</taxon>
        <taxon>Insecta</taxon>
        <taxon>Pterygota</taxon>
        <taxon>Neoptera</taxon>
        <taxon>Endopterygota</taxon>
        <taxon>Hymenoptera</taxon>
        <taxon>Cephoidea</taxon>
        <taxon>Cephidae</taxon>
        <taxon>Cephus</taxon>
    </lineage>
</organism>
<evidence type="ECO:0000256" key="1">
    <source>
        <dbReference type="ARBA" id="ARBA00004300"/>
    </source>
</evidence>
<evidence type="ECO:0000313" key="6">
    <source>
        <dbReference type="Proteomes" id="UP000694920"/>
    </source>
</evidence>
<evidence type="ECO:0000256" key="3">
    <source>
        <dbReference type="ARBA" id="ARBA00023212"/>
    </source>
</evidence>
<feature type="region of interest" description="Disordered" evidence="4">
    <location>
        <begin position="314"/>
        <end position="343"/>
    </location>
</feature>
<dbReference type="Pfam" id="PF15309">
    <property type="entry name" value="ALMS_motif"/>
    <property type="match status" value="1"/>
</dbReference>
<protein>
    <submittedName>
        <fullName evidence="7">Uncharacterized protein LOC107267550</fullName>
    </submittedName>
</protein>
<feature type="compositionally biased region" description="Basic and acidic residues" evidence="4">
    <location>
        <begin position="314"/>
        <end position="323"/>
    </location>
</feature>
<gene>
    <name evidence="7" type="primary">LOC107267550</name>
</gene>
<comment type="subcellular location">
    <subcellularLocation>
        <location evidence="1">Cytoplasm</location>
        <location evidence="1">Cytoskeleton</location>
        <location evidence="1">Microtubule organizing center</location>
        <location evidence="1">Centrosome</location>
    </subcellularLocation>
</comment>
<dbReference type="RefSeq" id="XP_015594905.1">
    <property type="nucleotide sequence ID" value="XM_015739419.2"/>
</dbReference>
<dbReference type="InterPro" id="IPR029299">
    <property type="entry name" value="ALMS_motif"/>
</dbReference>
<feature type="region of interest" description="Disordered" evidence="4">
    <location>
        <begin position="247"/>
        <end position="284"/>
    </location>
</feature>
<feature type="compositionally biased region" description="Basic and acidic residues" evidence="4">
    <location>
        <begin position="1375"/>
        <end position="1387"/>
    </location>
</feature>
<feature type="compositionally biased region" description="Polar residues" evidence="4">
    <location>
        <begin position="483"/>
        <end position="500"/>
    </location>
</feature>
<feature type="compositionally biased region" description="Basic and acidic residues" evidence="4">
    <location>
        <begin position="885"/>
        <end position="894"/>
    </location>
</feature>
<feature type="region of interest" description="Disordered" evidence="4">
    <location>
        <begin position="717"/>
        <end position="764"/>
    </location>
</feature>
<evidence type="ECO:0000256" key="4">
    <source>
        <dbReference type="SAM" id="MobiDB-lite"/>
    </source>
</evidence>
<evidence type="ECO:0000256" key="2">
    <source>
        <dbReference type="ARBA" id="ARBA00022490"/>
    </source>
</evidence>
<feature type="compositionally biased region" description="Polar residues" evidence="4">
    <location>
        <begin position="251"/>
        <end position="267"/>
    </location>
</feature>
<reference evidence="7" key="1">
    <citation type="submission" date="2025-08" db="UniProtKB">
        <authorList>
            <consortium name="RefSeq"/>
        </authorList>
    </citation>
    <scope>IDENTIFICATION</scope>
</reference>
<feature type="compositionally biased region" description="Basic and acidic residues" evidence="4">
    <location>
        <begin position="9"/>
        <end position="24"/>
    </location>
</feature>
<evidence type="ECO:0000313" key="7">
    <source>
        <dbReference type="RefSeq" id="XP_015594905.1"/>
    </source>
</evidence>
<feature type="compositionally biased region" description="Basic and acidic residues" evidence="4">
    <location>
        <begin position="717"/>
        <end position="745"/>
    </location>
</feature>
<dbReference type="GO" id="GO:0005813">
    <property type="term" value="C:centrosome"/>
    <property type="evidence" value="ECO:0007669"/>
    <property type="project" value="UniProtKB-SubCell"/>
</dbReference>
<keyword evidence="6" id="KW-1185">Reference proteome</keyword>
<proteinExistence type="predicted"/>